<evidence type="ECO:0000256" key="9">
    <source>
        <dbReference type="ARBA" id="ARBA00023159"/>
    </source>
</evidence>
<dbReference type="InterPro" id="IPR022800">
    <property type="entry name" value="Spt4/RpoE2_Znf"/>
</dbReference>
<dbReference type="PANTHER" id="PTHR12882">
    <property type="entry name" value="SUPPRESSOR OF TY 4"/>
    <property type="match status" value="1"/>
</dbReference>
<evidence type="ECO:0000256" key="3">
    <source>
        <dbReference type="ARBA" id="ARBA00020182"/>
    </source>
</evidence>
<keyword evidence="10" id="KW-0804">Transcription</keyword>
<evidence type="ECO:0000256" key="1">
    <source>
        <dbReference type="ARBA" id="ARBA00004123"/>
    </source>
</evidence>
<comment type="similarity">
    <text evidence="2">Belongs to the SPT4 family.</text>
</comment>
<dbReference type="OrthoDB" id="248751at2759"/>
<evidence type="ECO:0000256" key="6">
    <source>
        <dbReference type="ARBA" id="ARBA00022771"/>
    </source>
</evidence>
<gene>
    <name evidence="15" type="ORF">EmuJ_000232500</name>
</gene>
<dbReference type="InterPro" id="IPR029040">
    <property type="entry name" value="RPABC4/Spt4"/>
</dbReference>
<keyword evidence="16" id="KW-1185">Reference proteome</keyword>
<dbReference type="SUPFAM" id="SSF63393">
    <property type="entry name" value="RNA polymerase subunits"/>
    <property type="match status" value="1"/>
</dbReference>
<evidence type="ECO:0000256" key="4">
    <source>
        <dbReference type="ARBA" id="ARBA00022491"/>
    </source>
</evidence>
<feature type="domain" description="Spt4/RpoE2 zinc finger" evidence="14">
    <location>
        <begin position="66"/>
        <end position="143"/>
    </location>
</feature>
<dbReference type="GO" id="GO:0140673">
    <property type="term" value="P:transcription elongation-coupled chromatin remodeling"/>
    <property type="evidence" value="ECO:0007669"/>
    <property type="project" value="InterPro"/>
</dbReference>
<dbReference type="eggNOG" id="KOG3490">
    <property type="taxonomic scope" value="Eukaryota"/>
</dbReference>
<dbReference type="Proteomes" id="UP000017246">
    <property type="component" value="Unassembled WGS sequence"/>
</dbReference>
<dbReference type="SMART" id="SM01389">
    <property type="entry name" value="Spt4"/>
    <property type="match status" value="1"/>
</dbReference>
<dbReference type="GO" id="GO:0008270">
    <property type="term" value="F:zinc ion binding"/>
    <property type="evidence" value="ECO:0007669"/>
    <property type="project" value="UniProtKB-KW"/>
</dbReference>
<keyword evidence="8" id="KW-0805">Transcription regulation</keyword>
<keyword evidence="5" id="KW-0479">Metal-binding</keyword>
<comment type="subcellular location">
    <subcellularLocation>
        <location evidence="1">Nucleus</location>
    </subcellularLocation>
</comment>
<accession>A0A087W1R6</accession>
<dbReference type="AlphaFoldDB" id="A0A087W1R6"/>
<keyword evidence="7" id="KW-0862">Zinc</keyword>
<dbReference type="InterPro" id="IPR038510">
    <property type="entry name" value="Spt4_sf"/>
</dbReference>
<dbReference type="EMBL" id="LN902844">
    <property type="protein sequence ID" value="CDI98471.1"/>
    <property type="molecule type" value="Genomic_DNA"/>
</dbReference>
<evidence type="ECO:0000256" key="7">
    <source>
        <dbReference type="ARBA" id="ARBA00022833"/>
    </source>
</evidence>
<dbReference type="Pfam" id="PF06093">
    <property type="entry name" value="Spt4"/>
    <property type="match status" value="1"/>
</dbReference>
<evidence type="ECO:0000313" key="15">
    <source>
        <dbReference type="EMBL" id="CDI98471.1"/>
    </source>
</evidence>
<name>A0A087W1R6_ECHMU</name>
<dbReference type="GO" id="GO:0006355">
    <property type="term" value="P:regulation of DNA-templated transcription"/>
    <property type="evidence" value="ECO:0007669"/>
    <property type="project" value="InterPro"/>
</dbReference>
<dbReference type="GO" id="GO:0000993">
    <property type="term" value="F:RNA polymerase II complex binding"/>
    <property type="evidence" value="ECO:0007669"/>
    <property type="project" value="TreeGrafter"/>
</dbReference>
<keyword evidence="15" id="KW-0251">Elongation factor</keyword>
<dbReference type="Gene3D" id="3.30.40.210">
    <property type="match status" value="1"/>
</dbReference>
<dbReference type="OMA" id="CERYLRM"/>
<evidence type="ECO:0000256" key="5">
    <source>
        <dbReference type="ARBA" id="ARBA00022723"/>
    </source>
</evidence>
<evidence type="ECO:0000256" key="10">
    <source>
        <dbReference type="ARBA" id="ARBA00023163"/>
    </source>
</evidence>
<dbReference type="CDD" id="cd07973">
    <property type="entry name" value="Spt4"/>
    <property type="match status" value="1"/>
</dbReference>
<evidence type="ECO:0000256" key="8">
    <source>
        <dbReference type="ARBA" id="ARBA00023015"/>
    </source>
</evidence>
<proteinExistence type="inferred from homology"/>
<dbReference type="InterPro" id="IPR009287">
    <property type="entry name" value="Spt4"/>
</dbReference>
<evidence type="ECO:0000256" key="13">
    <source>
        <dbReference type="ARBA" id="ARBA00079864"/>
    </source>
</evidence>
<dbReference type="GO" id="GO:0032044">
    <property type="term" value="C:DSIF complex"/>
    <property type="evidence" value="ECO:0007669"/>
    <property type="project" value="TreeGrafter"/>
</dbReference>
<reference evidence="15" key="1">
    <citation type="journal article" date="2013" name="Nature">
        <title>The genomes of four tapeworm species reveal adaptations to parasitism.</title>
        <authorList>
            <person name="Tsai I.J."/>
            <person name="Zarowiecki M."/>
            <person name="Holroyd N."/>
            <person name="Garciarrubio A."/>
            <person name="Sanchez-Flores A."/>
            <person name="Brooks K.L."/>
            <person name="Tracey A."/>
            <person name="Bobes R.J."/>
            <person name="Fragoso G."/>
            <person name="Sciutto E."/>
            <person name="Aslett M."/>
            <person name="Beasley H."/>
            <person name="Bennett H.M."/>
            <person name="Cai J."/>
            <person name="Camicia F."/>
            <person name="Clark R."/>
            <person name="Cucher M."/>
            <person name="De Silva N."/>
            <person name="Day T.A."/>
            <person name="Deplazes P."/>
            <person name="Estrada K."/>
            <person name="Fernandez C."/>
            <person name="Holland P.W."/>
            <person name="Hou J."/>
            <person name="Hu S."/>
            <person name="Huckvale T."/>
            <person name="Hung S.S."/>
            <person name="Kamenetzky L."/>
            <person name="Keane J.A."/>
            <person name="Kiss F."/>
            <person name="Koziol U."/>
            <person name="Lambert O."/>
            <person name="Liu K."/>
            <person name="Luo X."/>
            <person name="Luo Y."/>
            <person name="Macchiaroli N."/>
            <person name="Nichol S."/>
            <person name="Paps J."/>
            <person name="Parkinson J."/>
            <person name="Pouchkina-Stantcheva N."/>
            <person name="Riddiford N."/>
            <person name="Rosenzvit M."/>
            <person name="Salinas G."/>
            <person name="Wasmuth J.D."/>
            <person name="Zamanian M."/>
            <person name="Zheng Y."/>
            <person name="Cai X."/>
            <person name="Soberon X."/>
            <person name="Olson P.D."/>
            <person name="Laclette J.P."/>
            <person name="Brehm K."/>
            <person name="Berriman M."/>
            <person name="Garciarrubio A."/>
            <person name="Bobes R.J."/>
            <person name="Fragoso G."/>
            <person name="Sanchez-Flores A."/>
            <person name="Estrada K."/>
            <person name="Cevallos M.A."/>
            <person name="Morett E."/>
            <person name="Gonzalez V."/>
            <person name="Portillo T."/>
            <person name="Ochoa-Leyva A."/>
            <person name="Jose M.V."/>
            <person name="Sciutto E."/>
            <person name="Landa A."/>
            <person name="Jimenez L."/>
            <person name="Valdes V."/>
            <person name="Carrero J.C."/>
            <person name="Larralde C."/>
            <person name="Morales-Montor J."/>
            <person name="Limon-Lason J."/>
            <person name="Soberon X."/>
            <person name="Laclette J.P."/>
        </authorList>
    </citation>
    <scope>NUCLEOTIDE SEQUENCE [LARGE SCALE GENOMIC DNA]</scope>
</reference>
<protein>
    <recommendedName>
        <fullName evidence="3">Transcription elongation factor SPT4</fullName>
    </recommendedName>
    <alternativeName>
        <fullName evidence="13">DRB sensitivity-inducing factor small subunit</fullName>
    </alternativeName>
    <alternativeName>
        <fullName evidence="12">Transcription elongation factor spt4</fullName>
    </alternativeName>
</protein>
<dbReference type="GO" id="GO:0003746">
    <property type="term" value="F:translation elongation factor activity"/>
    <property type="evidence" value="ECO:0007669"/>
    <property type="project" value="UniProtKB-KW"/>
</dbReference>
<keyword evidence="15" id="KW-0648">Protein biosynthesis</keyword>
<evidence type="ECO:0000256" key="2">
    <source>
        <dbReference type="ARBA" id="ARBA00010464"/>
    </source>
</evidence>
<keyword evidence="4" id="KW-0678">Repressor</keyword>
<keyword evidence="6" id="KW-0863">Zinc-finger</keyword>
<dbReference type="PANTHER" id="PTHR12882:SF1">
    <property type="entry name" value="TRANSCRIPTION ELONGATION FACTOR SPT4"/>
    <property type="match status" value="1"/>
</dbReference>
<evidence type="ECO:0000256" key="12">
    <source>
        <dbReference type="ARBA" id="ARBA00070621"/>
    </source>
</evidence>
<sequence length="184" mass="21296">MLPQHPYQLNKTRRNGRTVPYEDRKITTINPLIHPVCTIRDSVPLLPHSPVIMDMQHIVPTDLRHLRACLLCGLIKTMSQFEMNGCENCEDYLNLQGDRESVYECTSNNFDGMVAMMNPPESWVARWLRIDKLTPGVYAMSVSGRLSKSRIDHLRSRGLEYQSRDRSKARGPHYWYVSLLVHIS</sequence>
<dbReference type="FunFam" id="3.30.40.210:FF:000001">
    <property type="entry name" value="Transcription elongation factor SPT4"/>
    <property type="match status" value="1"/>
</dbReference>
<keyword evidence="11" id="KW-0539">Nucleus</keyword>
<evidence type="ECO:0000313" key="16">
    <source>
        <dbReference type="Proteomes" id="UP000017246"/>
    </source>
</evidence>
<evidence type="ECO:0000259" key="14">
    <source>
        <dbReference type="SMART" id="SM01389"/>
    </source>
</evidence>
<organism evidence="15 16">
    <name type="scientific">Echinococcus multilocularis</name>
    <name type="common">Fox tapeworm</name>
    <dbReference type="NCBI Taxonomy" id="6211"/>
    <lineage>
        <taxon>Eukaryota</taxon>
        <taxon>Metazoa</taxon>
        <taxon>Spiralia</taxon>
        <taxon>Lophotrochozoa</taxon>
        <taxon>Platyhelminthes</taxon>
        <taxon>Cestoda</taxon>
        <taxon>Eucestoda</taxon>
        <taxon>Cyclophyllidea</taxon>
        <taxon>Taeniidae</taxon>
        <taxon>Echinococcus</taxon>
    </lineage>
</organism>
<reference evidence="15" key="2">
    <citation type="submission" date="2015-11" db="EMBL/GenBank/DDBJ databases">
        <authorList>
            <person name="Zhang Y."/>
            <person name="Guo Z."/>
        </authorList>
    </citation>
    <scope>NUCLEOTIDE SEQUENCE</scope>
</reference>
<evidence type="ECO:0000256" key="11">
    <source>
        <dbReference type="ARBA" id="ARBA00023242"/>
    </source>
</evidence>
<dbReference type="STRING" id="6211.A0A087W1R6"/>
<keyword evidence="9" id="KW-0010">Activator</keyword>